<dbReference type="Proteomes" id="UP000776651">
    <property type="component" value="Unassembled WGS sequence"/>
</dbReference>
<evidence type="ECO:0000313" key="3">
    <source>
        <dbReference type="EMBL" id="MBX7488663.1"/>
    </source>
</evidence>
<gene>
    <name evidence="3" type="ORF">K3177_09060</name>
</gene>
<dbReference type="InterPro" id="IPR018476">
    <property type="entry name" value="GlyceroP-diester-Pdiesterase_M"/>
</dbReference>
<keyword evidence="1" id="KW-0472">Membrane</keyword>
<protein>
    <submittedName>
        <fullName evidence="3">Glycerophosphoryl diester phosphodiesterase membrane domain-containing protein</fullName>
    </submittedName>
</protein>
<evidence type="ECO:0000256" key="1">
    <source>
        <dbReference type="SAM" id="Phobius"/>
    </source>
</evidence>
<dbReference type="Pfam" id="PF10110">
    <property type="entry name" value="GPDPase_memb"/>
    <property type="match status" value="1"/>
</dbReference>
<evidence type="ECO:0000313" key="4">
    <source>
        <dbReference type="Proteomes" id="UP000776651"/>
    </source>
</evidence>
<keyword evidence="1" id="KW-1133">Transmembrane helix</keyword>
<keyword evidence="1" id="KW-0812">Transmembrane</keyword>
<dbReference type="RefSeq" id="WP_221597973.1">
    <property type="nucleotide sequence ID" value="NZ_JAIGNQ010000002.1"/>
</dbReference>
<organism evidence="3 4">
    <name type="scientific">Qipengyuania pacifica</name>
    <dbReference type="NCBI Taxonomy" id="2860199"/>
    <lineage>
        <taxon>Bacteria</taxon>
        <taxon>Pseudomonadati</taxon>
        <taxon>Pseudomonadota</taxon>
        <taxon>Alphaproteobacteria</taxon>
        <taxon>Sphingomonadales</taxon>
        <taxon>Erythrobacteraceae</taxon>
        <taxon>Qipengyuania</taxon>
    </lineage>
</organism>
<feature type="transmembrane region" description="Helical" evidence="1">
    <location>
        <begin position="114"/>
        <end position="136"/>
    </location>
</feature>
<dbReference type="EMBL" id="JAIGNQ010000002">
    <property type="protein sequence ID" value="MBX7488663.1"/>
    <property type="molecule type" value="Genomic_DNA"/>
</dbReference>
<sequence>MKFDLDTAWKDTTSLLTRNLGLLAVIAGVFFFIPYAGIAIALPGMGELETAQASGNVDAMMAAVTDLYKTYWWAFLIIAILQGIGLLSMLALVRRRANPTVGEALSTGLRSVPSYIAAQLLQTALIAIIAALLVGIGAVTGVSALAALGGIIAFVVICYVVVKLSLAAPIIAIEGELNPVKVLKRSWVLTRGNSVRLFFFYLLLLVAFIVLSAVISLVLGLAFAFAGEQAALFGDAVVSGIVNAAMIIAMVCVMAAVHTQLSRFASHGPAGAED</sequence>
<evidence type="ECO:0000259" key="2">
    <source>
        <dbReference type="Pfam" id="PF10110"/>
    </source>
</evidence>
<proteinExistence type="predicted"/>
<accession>A0ABS7JG79</accession>
<feature type="transmembrane region" description="Helical" evidence="1">
    <location>
        <begin position="20"/>
        <end position="42"/>
    </location>
</feature>
<feature type="transmembrane region" description="Helical" evidence="1">
    <location>
        <begin position="142"/>
        <end position="162"/>
    </location>
</feature>
<feature type="transmembrane region" description="Helical" evidence="1">
    <location>
        <begin position="71"/>
        <end position="93"/>
    </location>
</feature>
<keyword evidence="4" id="KW-1185">Reference proteome</keyword>
<reference evidence="3 4" key="1">
    <citation type="submission" date="2021-08" db="EMBL/GenBank/DDBJ databases">
        <title>Comparative Genomics Analysis of the Genus Qipengyuania Reveals Extensive Genetic Diversity and Metabolic Versatility, Including the Description of Fifteen Novel Species.</title>
        <authorList>
            <person name="Liu Y."/>
        </authorList>
    </citation>
    <scope>NUCLEOTIDE SEQUENCE [LARGE SCALE GENOMIC DNA]</scope>
    <source>
        <strain evidence="3 4">GH25</strain>
    </source>
</reference>
<feature type="transmembrane region" description="Helical" evidence="1">
    <location>
        <begin position="237"/>
        <end position="257"/>
    </location>
</feature>
<feature type="domain" description="Glycerophosphoryl diester phosphodiesterase membrane" evidence="2">
    <location>
        <begin position="145"/>
        <end position="254"/>
    </location>
</feature>
<name>A0ABS7JG79_9SPHN</name>
<comment type="caution">
    <text evidence="3">The sequence shown here is derived from an EMBL/GenBank/DDBJ whole genome shotgun (WGS) entry which is preliminary data.</text>
</comment>
<feature type="transmembrane region" description="Helical" evidence="1">
    <location>
        <begin position="198"/>
        <end position="225"/>
    </location>
</feature>